<dbReference type="InterPro" id="IPR011013">
    <property type="entry name" value="Gal_mutarotase_sf_dom"/>
</dbReference>
<sequence length="240" mass="27651">MRRNIALHNLEYYITWPLFARDQHVDSKDLHGVFPNNQNLYGVYPFYMGIESDYNAHGVLILNSNAQEITFGPAPQIVYRTIGGLLDIYFFPGPTPEDVLKQYLAFVGYPMLPPYWGLGFQHNLEYYITWPLFARDQHVDSKDLHGVFPNNQNLYGVYPFYMGIESDYNAHGVLILNSNAQEITFGPAPQIIYRTIGGLLDIYFFPGPTPEDVLKQYLAFVGYPMLPPYWGLGFQVIRQF</sequence>
<dbReference type="CDD" id="cd14752">
    <property type="entry name" value="GH31_N"/>
    <property type="match status" value="2"/>
</dbReference>
<dbReference type="SUPFAM" id="SSF74650">
    <property type="entry name" value="Galactose mutarotase-like"/>
    <property type="match status" value="2"/>
</dbReference>
<dbReference type="AlphaFoldDB" id="A0A0M3IW04"/>
<proteinExistence type="predicted"/>
<name>A0A0M3IW04_ASCLU</name>
<dbReference type="PANTHER" id="PTHR22762">
    <property type="entry name" value="ALPHA-GLUCOSIDASE"/>
    <property type="match status" value="1"/>
</dbReference>
<dbReference type="Proteomes" id="UP000036681">
    <property type="component" value="Unplaced"/>
</dbReference>
<reference evidence="2" key="1">
    <citation type="submission" date="2017-02" db="UniProtKB">
        <authorList>
            <consortium name="WormBaseParasite"/>
        </authorList>
    </citation>
    <scope>IDENTIFICATION</scope>
</reference>
<dbReference type="GO" id="GO:0005975">
    <property type="term" value="P:carbohydrate metabolic process"/>
    <property type="evidence" value="ECO:0007669"/>
    <property type="project" value="InterPro"/>
</dbReference>
<evidence type="ECO:0000313" key="2">
    <source>
        <dbReference type="WBParaSite" id="ALUE_0002293201-mRNA-1"/>
    </source>
</evidence>
<dbReference type="GO" id="GO:0004558">
    <property type="term" value="F:alpha-1,4-glucosidase activity"/>
    <property type="evidence" value="ECO:0007669"/>
    <property type="project" value="TreeGrafter"/>
</dbReference>
<keyword evidence="1" id="KW-1185">Reference proteome</keyword>
<evidence type="ECO:0000313" key="1">
    <source>
        <dbReference type="Proteomes" id="UP000036681"/>
    </source>
</evidence>
<dbReference type="PANTHER" id="PTHR22762:SF133">
    <property type="entry name" value="P-TYPE DOMAIN-CONTAINING PROTEIN"/>
    <property type="match status" value="1"/>
</dbReference>
<accession>A0A0M3IW04</accession>
<dbReference type="WBParaSite" id="ALUE_0002293201-mRNA-1">
    <property type="protein sequence ID" value="ALUE_0002293201-mRNA-1"/>
    <property type="gene ID" value="ALUE_0002293201"/>
</dbReference>
<protein>
    <submittedName>
        <fullName evidence="2">Alpha-glucosidase</fullName>
    </submittedName>
</protein>
<organism evidence="1 2">
    <name type="scientific">Ascaris lumbricoides</name>
    <name type="common">Giant roundworm</name>
    <dbReference type="NCBI Taxonomy" id="6252"/>
    <lineage>
        <taxon>Eukaryota</taxon>
        <taxon>Metazoa</taxon>
        <taxon>Ecdysozoa</taxon>
        <taxon>Nematoda</taxon>
        <taxon>Chromadorea</taxon>
        <taxon>Rhabditida</taxon>
        <taxon>Spirurina</taxon>
        <taxon>Ascaridomorpha</taxon>
        <taxon>Ascaridoidea</taxon>
        <taxon>Ascarididae</taxon>
        <taxon>Ascaris</taxon>
    </lineage>
</organism>
<dbReference type="Gene3D" id="2.60.40.1760">
    <property type="entry name" value="glycosyl hydrolase (family 31)"/>
    <property type="match status" value="2"/>
</dbReference>
<dbReference type="GO" id="GO:0030246">
    <property type="term" value="F:carbohydrate binding"/>
    <property type="evidence" value="ECO:0007669"/>
    <property type="project" value="InterPro"/>
</dbReference>